<dbReference type="KEGG" id="chu:CHU_2984"/>
<dbReference type="EMBL" id="CP000383">
    <property type="protein sequence ID" value="ABG60225.1"/>
    <property type="molecule type" value="Genomic_DNA"/>
</dbReference>
<evidence type="ECO:0000259" key="3">
    <source>
        <dbReference type="Pfam" id="PF02470"/>
    </source>
</evidence>
<proteinExistence type="predicted"/>
<keyword evidence="1" id="KW-0175">Coiled coil</keyword>
<dbReference type="AlphaFoldDB" id="A0A6N4SUS5"/>
<organism evidence="4 5">
    <name type="scientific">Cytophaga hutchinsonii (strain ATCC 33406 / DSM 1761 / CIP 103989 / NBRC 15051 / NCIMB 9469 / D465)</name>
    <dbReference type="NCBI Taxonomy" id="269798"/>
    <lineage>
        <taxon>Bacteria</taxon>
        <taxon>Pseudomonadati</taxon>
        <taxon>Bacteroidota</taxon>
        <taxon>Cytophagia</taxon>
        <taxon>Cytophagales</taxon>
        <taxon>Cytophagaceae</taxon>
        <taxon>Cytophaga</taxon>
    </lineage>
</organism>
<accession>A0A6N4SUS5</accession>
<feature type="domain" description="Mce/MlaD" evidence="3">
    <location>
        <begin position="42"/>
        <end position="113"/>
    </location>
</feature>
<feature type="transmembrane region" description="Helical" evidence="2">
    <location>
        <begin position="9"/>
        <end position="31"/>
    </location>
</feature>
<keyword evidence="2" id="KW-0472">Membrane</keyword>
<evidence type="ECO:0000313" key="5">
    <source>
        <dbReference type="Proteomes" id="UP000001822"/>
    </source>
</evidence>
<evidence type="ECO:0000256" key="2">
    <source>
        <dbReference type="SAM" id="Phobius"/>
    </source>
</evidence>
<dbReference type="PANTHER" id="PTHR33371">
    <property type="entry name" value="INTERMEMBRANE PHOSPHOLIPID TRANSPORT SYSTEM BINDING PROTEIN MLAD-RELATED"/>
    <property type="match status" value="1"/>
</dbReference>
<dbReference type="Pfam" id="PF02470">
    <property type="entry name" value="MlaD"/>
    <property type="match status" value="1"/>
</dbReference>
<gene>
    <name evidence="4" type="ordered locus">CHU_2984</name>
</gene>
<sequence length="325" mass="35311">MKESPNKRAVIVGMFVLIGILILLAGILTVGNLHTTFTKKMKVTAVFDDVNGLLPGSNIWFSGVKIGTVKTLDFYGKSNVKVEMNIDQASQQYIRKDAMVKIGSDGLIGNKILIIYGGTVEAGQVEPGDSLRVATVLSTEEVMNTLQQNNKNILSITNDFKVISKRFVDGQGTLGKLMTDESVFNNINATTESLQQASVKAQRLMADLAGFTSKLDDEGTLMNDLVTDTVVFESMRTTMAELQQVSASANALVNNLKKASADSTSTLGVLIHDDASGKNLKGTLQNLESSSKKLDEDLELLKHSFLLRGAYKKQEKAKKKELEGK</sequence>
<evidence type="ECO:0000256" key="1">
    <source>
        <dbReference type="SAM" id="Coils"/>
    </source>
</evidence>
<keyword evidence="2" id="KW-0812">Transmembrane</keyword>
<dbReference type="PANTHER" id="PTHR33371:SF4">
    <property type="entry name" value="INTERMEMBRANE PHOSPHOLIPID TRANSPORT SYSTEM BINDING PROTEIN MLAD"/>
    <property type="match status" value="1"/>
</dbReference>
<keyword evidence="2" id="KW-1133">Transmembrane helix</keyword>
<protein>
    <submittedName>
        <fullName evidence="4">ABC transporter, permease component</fullName>
    </submittedName>
</protein>
<dbReference type="Proteomes" id="UP000001822">
    <property type="component" value="Chromosome"/>
</dbReference>
<keyword evidence="5" id="KW-1185">Reference proteome</keyword>
<evidence type="ECO:0000313" key="4">
    <source>
        <dbReference type="EMBL" id="ABG60225.1"/>
    </source>
</evidence>
<dbReference type="OrthoDB" id="9771725at2"/>
<name>A0A6N4SUS5_CYTH3</name>
<dbReference type="InterPro" id="IPR052336">
    <property type="entry name" value="MlaD_Phospholipid_Transporter"/>
</dbReference>
<dbReference type="InterPro" id="IPR003399">
    <property type="entry name" value="Mce/MlaD"/>
</dbReference>
<reference evidence="4 5" key="1">
    <citation type="journal article" date="2007" name="Appl. Environ. Microbiol.">
        <title>Genome sequence of the cellulolytic gliding bacterium Cytophaga hutchinsonii.</title>
        <authorList>
            <person name="Xie G."/>
            <person name="Bruce D.C."/>
            <person name="Challacombe J.F."/>
            <person name="Chertkov O."/>
            <person name="Detter J.C."/>
            <person name="Gilna P."/>
            <person name="Han C.S."/>
            <person name="Lucas S."/>
            <person name="Misra M."/>
            <person name="Myers G.L."/>
            <person name="Richardson P."/>
            <person name="Tapia R."/>
            <person name="Thayer N."/>
            <person name="Thompson L.S."/>
            <person name="Brettin T.S."/>
            <person name="Henrissat B."/>
            <person name="Wilson D.B."/>
            <person name="McBride M.J."/>
        </authorList>
    </citation>
    <scope>NUCLEOTIDE SEQUENCE [LARGE SCALE GENOMIC DNA]</scope>
    <source>
        <strain evidence="5">ATCC 33406 / DSM 1761 / CIP 103989 / NBRC 15051 / NCIMB 9469 / D465</strain>
    </source>
</reference>
<feature type="coiled-coil region" evidence="1">
    <location>
        <begin position="239"/>
        <end position="304"/>
    </location>
</feature>